<protein>
    <recommendedName>
        <fullName evidence="3">Neutral/alkaline non-lysosomal ceramidase N-terminal domain-containing protein</fullName>
    </recommendedName>
</protein>
<dbReference type="RefSeq" id="WP_380051174.1">
    <property type="nucleotide sequence ID" value="NZ_JBHLTC010000030.1"/>
</dbReference>
<accession>A0ABV6QS46</accession>
<evidence type="ECO:0000313" key="2">
    <source>
        <dbReference type="Proteomes" id="UP001589890"/>
    </source>
</evidence>
<proteinExistence type="predicted"/>
<dbReference type="Proteomes" id="UP001589890">
    <property type="component" value="Unassembled WGS sequence"/>
</dbReference>
<organism evidence="1 2">
    <name type="scientific">Kribbella deserti</name>
    <dbReference type="NCBI Taxonomy" id="1926257"/>
    <lineage>
        <taxon>Bacteria</taxon>
        <taxon>Bacillati</taxon>
        <taxon>Actinomycetota</taxon>
        <taxon>Actinomycetes</taxon>
        <taxon>Propionibacteriales</taxon>
        <taxon>Kribbellaceae</taxon>
        <taxon>Kribbella</taxon>
    </lineage>
</organism>
<name>A0ABV6QS46_9ACTN</name>
<dbReference type="EMBL" id="JBHLTC010000030">
    <property type="protein sequence ID" value="MFC0626988.1"/>
    <property type="molecule type" value="Genomic_DNA"/>
</dbReference>
<comment type="caution">
    <text evidence="1">The sequence shown here is derived from an EMBL/GenBank/DDBJ whole genome shotgun (WGS) entry which is preliminary data.</text>
</comment>
<sequence length="416" mass="43368">MTLLLAAASLDVTPPPGHPMDGYAGRSDPATGTADPLLATIVWLGTADDPGVLWLSLDAVAVSAELTAELAAAAGVAAGIPADRVLVCASHTHSGPTGWSGTIHPVLPAEHDPALAGALVSAVESCRLNRRPVTASWHSARVDGLGTNRHRVDGPHDATAGILAFDDLNGSRAAVLLDFACHPTVHGPEHLRWSADWPGAARDRLAVPVVGFLQGSAGDISTRYTRTGRGAAEVSRLGGLLAQVVTRALAGEGQPLPAVAPRVRRTRIAVARRRLPPVDEAAALLAVAEADVMQGEGPAARATQTRLDGARGQVAMVAADLPAKLELPVSVVTLGPVAWVHLPLEPFAAHALQLQAASPYPVTRLIGYTDGYFGYLVDAEAERNGFYEALITYFDTAATEHLLDQILALLHNQQDG</sequence>
<gene>
    <name evidence="1" type="ORF">ACFFGN_23105</name>
</gene>
<evidence type="ECO:0000313" key="1">
    <source>
        <dbReference type="EMBL" id="MFC0626988.1"/>
    </source>
</evidence>
<evidence type="ECO:0008006" key="3">
    <source>
        <dbReference type="Google" id="ProtNLM"/>
    </source>
</evidence>
<reference evidence="1 2" key="1">
    <citation type="submission" date="2024-09" db="EMBL/GenBank/DDBJ databases">
        <authorList>
            <person name="Sun Q."/>
            <person name="Mori K."/>
        </authorList>
    </citation>
    <scope>NUCLEOTIDE SEQUENCE [LARGE SCALE GENOMIC DNA]</scope>
    <source>
        <strain evidence="1 2">CGMCC 1.15906</strain>
    </source>
</reference>
<keyword evidence="2" id="KW-1185">Reference proteome</keyword>